<dbReference type="OrthoDB" id="4074025at2"/>
<evidence type="ECO:0000256" key="1">
    <source>
        <dbReference type="SAM" id="MobiDB-lite"/>
    </source>
</evidence>
<dbReference type="RefSeq" id="WP_050375637.1">
    <property type="nucleotide sequence ID" value="NZ_KQ257835.1"/>
</dbReference>
<accession>A0A0L0JEB5</accession>
<protein>
    <submittedName>
        <fullName evidence="2">Uncharacterized protein</fullName>
    </submittedName>
</protein>
<evidence type="ECO:0000313" key="3">
    <source>
        <dbReference type="Proteomes" id="UP000037151"/>
    </source>
</evidence>
<dbReference type="Proteomes" id="UP000037151">
    <property type="component" value="Unassembled WGS sequence"/>
</dbReference>
<dbReference type="EMBL" id="JPPY01000258">
    <property type="protein sequence ID" value="KND23685.1"/>
    <property type="molecule type" value="Genomic_DNA"/>
</dbReference>
<organism evidence="2 3">
    <name type="scientific">Streptomyces acidiscabies</name>
    <dbReference type="NCBI Taxonomy" id="42234"/>
    <lineage>
        <taxon>Bacteria</taxon>
        <taxon>Bacillati</taxon>
        <taxon>Actinomycetota</taxon>
        <taxon>Actinomycetes</taxon>
        <taxon>Kitasatosporales</taxon>
        <taxon>Streptomycetaceae</taxon>
        <taxon>Streptomyces</taxon>
    </lineage>
</organism>
<proteinExistence type="predicted"/>
<dbReference type="AlphaFoldDB" id="A0A0L0JEB5"/>
<name>A0A0L0JEB5_9ACTN</name>
<gene>
    <name evidence="2" type="ORF">IQ63_43865</name>
</gene>
<sequence>MAPVRSCRGVPLPLPEEAPDHGFLTPDQIRADVDFLRGLGADHMVLGTDPGDQRLRWRWKEDLEPIRLAAHILGLG</sequence>
<reference evidence="3" key="1">
    <citation type="submission" date="2014-07" db="EMBL/GenBank/DDBJ databases">
        <title>Genome sequencing of plant-pathogenic Streptomyces species.</title>
        <authorList>
            <person name="Harrison J."/>
            <person name="Sapp M."/>
            <person name="Thwaites R."/>
            <person name="Studholme D.J."/>
        </authorList>
    </citation>
    <scope>NUCLEOTIDE SEQUENCE [LARGE SCALE GENOMIC DNA]</scope>
    <source>
        <strain evidence="3">NCPPB 4445</strain>
    </source>
</reference>
<dbReference type="PATRIC" id="fig|42234.21.peg.9009"/>
<comment type="caution">
    <text evidence="2">The sequence shown here is derived from an EMBL/GenBank/DDBJ whole genome shotgun (WGS) entry which is preliminary data.</text>
</comment>
<evidence type="ECO:0000313" key="2">
    <source>
        <dbReference type="EMBL" id="KND23685.1"/>
    </source>
</evidence>
<feature type="region of interest" description="Disordered" evidence="1">
    <location>
        <begin position="1"/>
        <end position="23"/>
    </location>
</feature>